<protein>
    <recommendedName>
        <fullName evidence="4">Secreted protein</fullName>
    </recommendedName>
</protein>
<keyword evidence="1" id="KW-0732">Signal</keyword>
<evidence type="ECO:0008006" key="4">
    <source>
        <dbReference type="Google" id="ProtNLM"/>
    </source>
</evidence>
<evidence type="ECO:0000256" key="1">
    <source>
        <dbReference type="SAM" id="SignalP"/>
    </source>
</evidence>
<reference evidence="2 3" key="1">
    <citation type="submission" date="2024-01" db="EMBL/GenBank/DDBJ databases">
        <title>Genome assemblies of Stephania.</title>
        <authorList>
            <person name="Yang L."/>
        </authorList>
    </citation>
    <scope>NUCLEOTIDE SEQUENCE [LARGE SCALE GENOMIC DNA]</scope>
    <source>
        <strain evidence="2">QJT</strain>
        <tissue evidence="2">Leaf</tissue>
    </source>
</reference>
<name>A0AAP0NSU1_9MAGN</name>
<evidence type="ECO:0000313" key="2">
    <source>
        <dbReference type="EMBL" id="KAK9116455.1"/>
    </source>
</evidence>
<sequence length="74" mass="8197">MSRTLLDNVPLLFAVVAEFLSTIACDMPKLLATIVLRLSFPSIPPLCNINQINQSSSFFRPTYNSLGSHPLFLT</sequence>
<feature type="signal peptide" evidence="1">
    <location>
        <begin position="1"/>
        <end position="25"/>
    </location>
</feature>
<dbReference type="EMBL" id="JBBNAE010000006">
    <property type="protein sequence ID" value="KAK9116455.1"/>
    <property type="molecule type" value="Genomic_DNA"/>
</dbReference>
<dbReference type="Proteomes" id="UP001417504">
    <property type="component" value="Unassembled WGS sequence"/>
</dbReference>
<feature type="chain" id="PRO_5042823566" description="Secreted protein" evidence="1">
    <location>
        <begin position="26"/>
        <end position="74"/>
    </location>
</feature>
<dbReference type="AlphaFoldDB" id="A0AAP0NSU1"/>
<keyword evidence="3" id="KW-1185">Reference proteome</keyword>
<gene>
    <name evidence="2" type="ORF">Sjap_015402</name>
</gene>
<comment type="caution">
    <text evidence="2">The sequence shown here is derived from an EMBL/GenBank/DDBJ whole genome shotgun (WGS) entry which is preliminary data.</text>
</comment>
<evidence type="ECO:0000313" key="3">
    <source>
        <dbReference type="Proteomes" id="UP001417504"/>
    </source>
</evidence>
<organism evidence="2 3">
    <name type="scientific">Stephania japonica</name>
    <dbReference type="NCBI Taxonomy" id="461633"/>
    <lineage>
        <taxon>Eukaryota</taxon>
        <taxon>Viridiplantae</taxon>
        <taxon>Streptophyta</taxon>
        <taxon>Embryophyta</taxon>
        <taxon>Tracheophyta</taxon>
        <taxon>Spermatophyta</taxon>
        <taxon>Magnoliopsida</taxon>
        <taxon>Ranunculales</taxon>
        <taxon>Menispermaceae</taxon>
        <taxon>Menispermoideae</taxon>
        <taxon>Cissampelideae</taxon>
        <taxon>Stephania</taxon>
    </lineage>
</organism>
<proteinExistence type="predicted"/>
<accession>A0AAP0NSU1</accession>